<sequence>MPSMKSRTKAAPGSPTTRDAKMKRNTVQEMQRRKTGQFHAKVGQAELAGVRAQSLGRRQDNVTGRAVLAAGAFGLLFGTAYTSHLYFSVIGGGVELVIV</sequence>
<keyword evidence="2" id="KW-1133">Transmembrane helix</keyword>
<dbReference type="AlphaFoldDB" id="A0A6U6WAW6"/>
<reference evidence="3" key="1">
    <citation type="submission" date="2021-01" db="EMBL/GenBank/DDBJ databases">
        <authorList>
            <person name="Corre E."/>
            <person name="Pelletier E."/>
            <person name="Niang G."/>
            <person name="Scheremetjew M."/>
            <person name="Finn R."/>
            <person name="Kale V."/>
            <person name="Holt S."/>
            <person name="Cochrane G."/>
            <person name="Meng A."/>
            <person name="Brown T."/>
            <person name="Cohen L."/>
        </authorList>
    </citation>
    <scope>NUCLEOTIDE SEQUENCE</scope>
    <source>
        <strain evidence="3">RCC3387</strain>
    </source>
</reference>
<organism evidence="3">
    <name type="scientific">Zooxanthella nutricula</name>
    <dbReference type="NCBI Taxonomy" id="1333877"/>
    <lineage>
        <taxon>Eukaryota</taxon>
        <taxon>Sar</taxon>
        <taxon>Alveolata</taxon>
        <taxon>Dinophyceae</taxon>
        <taxon>Peridiniales</taxon>
        <taxon>Peridiniales incertae sedis</taxon>
        <taxon>Zooxanthella</taxon>
    </lineage>
</organism>
<evidence type="ECO:0000313" key="3">
    <source>
        <dbReference type="EMBL" id="CAD9643795.1"/>
    </source>
</evidence>
<protein>
    <submittedName>
        <fullName evidence="3">Uncharacterized protein</fullName>
    </submittedName>
</protein>
<evidence type="ECO:0000256" key="2">
    <source>
        <dbReference type="SAM" id="Phobius"/>
    </source>
</evidence>
<proteinExistence type="predicted"/>
<evidence type="ECO:0000256" key="1">
    <source>
        <dbReference type="SAM" id="MobiDB-lite"/>
    </source>
</evidence>
<dbReference type="EMBL" id="HBGW01097080">
    <property type="protein sequence ID" value="CAD9643795.1"/>
    <property type="molecule type" value="Transcribed_RNA"/>
</dbReference>
<keyword evidence="2" id="KW-0812">Transmembrane</keyword>
<name>A0A6U6WAW6_9DINO</name>
<gene>
    <name evidence="3" type="ORF">BRAN1462_LOCUS61617</name>
</gene>
<accession>A0A6U6WAW6</accession>
<feature type="region of interest" description="Disordered" evidence="1">
    <location>
        <begin position="1"/>
        <end position="38"/>
    </location>
</feature>
<feature type="transmembrane region" description="Helical" evidence="2">
    <location>
        <begin position="66"/>
        <end position="87"/>
    </location>
</feature>
<keyword evidence="2" id="KW-0472">Membrane</keyword>